<evidence type="ECO:0000313" key="2">
    <source>
        <dbReference type="EMBL" id="PWQ96150.1"/>
    </source>
</evidence>
<dbReference type="AlphaFoldDB" id="A0A317CIK6"/>
<organism evidence="2 3">
    <name type="scientific">Leucothrix arctica</name>
    <dbReference type="NCBI Taxonomy" id="1481894"/>
    <lineage>
        <taxon>Bacteria</taxon>
        <taxon>Pseudomonadati</taxon>
        <taxon>Pseudomonadota</taxon>
        <taxon>Gammaproteobacteria</taxon>
        <taxon>Thiotrichales</taxon>
        <taxon>Thiotrichaceae</taxon>
        <taxon>Leucothrix</taxon>
    </lineage>
</organism>
<dbReference type="InterPro" id="IPR013740">
    <property type="entry name" value="Redoxin"/>
</dbReference>
<dbReference type="GO" id="GO:0016491">
    <property type="term" value="F:oxidoreductase activity"/>
    <property type="evidence" value="ECO:0007669"/>
    <property type="project" value="InterPro"/>
</dbReference>
<dbReference type="PANTHER" id="PTHR42852">
    <property type="entry name" value="THIOL:DISULFIDE INTERCHANGE PROTEIN DSBE"/>
    <property type="match status" value="1"/>
</dbReference>
<dbReference type="PANTHER" id="PTHR42852:SF13">
    <property type="entry name" value="PROTEIN DIPZ"/>
    <property type="match status" value="1"/>
</dbReference>
<dbReference type="Gene3D" id="3.40.30.10">
    <property type="entry name" value="Glutaredoxin"/>
    <property type="match status" value="1"/>
</dbReference>
<evidence type="ECO:0000313" key="3">
    <source>
        <dbReference type="Proteomes" id="UP000245506"/>
    </source>
</evidence>
<reference evidence="2 3" key="1">
    <citation type="submission" date="2018-05" db="EMBL/GenBank/DDBJ databases">
        <title>Leucothrix arctica sp. nov., isolated from Arctic seawater.</title>
        <authorList>
            <person name="Choi A."/>
            <person name="Baek K."/>
        </authorList>
    </citation>
    <scope>NUCLEOTIDE SEQUENCE [LARGE SCALE GENOMIC DNA]</scope>
    <source>
        <strain evidence="2 3">IMCC9719</strain>
    </source>
</reference>
<dbReference type="EMBL" id="QGKL01000029">
    <property type="protein sequence ID" value="PWQ96150.1"/>
    <property type="molecule type" value="Genomic_DNA"/>
</dbReference>
<dbReference type="InterPro" id="IPR050553">
    <property type="entry name" value="Thioredoxin_ResA/DsbE_sf"/>
</dbReference>
<keyword evidence="3" id="KW-1185">Reference proteome</keyword>
<comment type="caution">
    <text evidence="2">The sequence shown here is derived from an EMBL/GenBank/DDBJ whole genome shotgun (WGS) entry which is preliminary data.</text>
</comment>
<accession>A0A317CIK6</accession>
<proteinExistence type="predicted"/>
<dbReference type="Proteomes" id="UP000245506">
    <property type="component" value="Unassembled WGS sequence"/>
</dbReference>
<protein>
    <submittedName>
        <fullName evidence="2">Thioredoxin</fullName>
    </submittedName>
</protein>
<name>A0A317CIK6_9GAMM</name>
<sequence length="199" mass="23016">MEELLTKEPIVKPYFSTQIKIYLGTLLLLFTANTYANDSQKKLTPAPEFTHSKASEWINGKLLKLADLKGKVVLLDIWSYGCWNCYRSFPWANDLEKRLEDEDFVIIGVHASEFDSERDSNNVVAKAKQFKLHQPIMIDNDFSYWNALGNQYWPTFYLIDKQGKLRAKYLGETHKGDKQALKIEGGIQYLLNEETLAKK</sequence>
<dbReference type="SUPFAM" id="SSF52833">
    <property type="entry name" value="Thioredoxin-like"/>
    <property type="match status" value="1"/>
</dbReference>
<dbReference type="PROSITE" id="PS51352">
    <property type="entry name" value="THIOREDOXIN_2"/>
    <property type="match status" value="1"/>
</dbReference>
<gene>
    <name evidence="2" type="ORF">DKT75_09135</name>
</gene>
<evidence type="ECO:0000259" key="1">
    <source>
        <dbReference type="PROSITE" id="PS51352"/>
    </source>
</evidence>
<feature type="domain" description="Thioredoxin" evidence="1">
    <location>
        <begin position="40"/>
        <end position="192"/>
    </location>
</feature>
<dbReference type="Pfam" id="PF08534">
    <property type="entry name" value="Redoxin"/>
    <property type="match status" value="1"/>
</dbReference>
<dbReference type="InterPro" id="IPR036249">
    <property type="entry name" value="Thioredoxin-like_sf"/>
</dbReference>
<dbReference type="InterPro" id="IPR013766">
    <property type="entry name" value="Thioredoxin_domain"/>
</dbReference>